<protein>
    <submittedName>
        <fullName evidence="2">Uncharacterized protein</fullName>
    </submittedName>
</protein>
<evidence type="ECO:0000313" key="2">
    <source>
        <dbReference type="EMBL" id="KIY74217.1"/>
    </source>
</evidence>
<organism evidence="2 3">
    <name type="scientific">Cylindrobasidium torrendii FP15055 ss-10</name>
    <dbReference type="NCBI Taxonomy" id="1314674"/>
    <lineage>
        <taxon>Eukaryota</taxon>
        <taxon>Fungi</taxon>
        <taxon>Dikarya</taxon>
        <taxon>Basidiomycota</taxon>
        <taxon>Agaricomycotina</taxon>
        <taxon>Agaricomycetes</taxon>
        <taxon>Agaricomycetidae</taxon>
        <taxon>Agaricales</taxon>
        <taxon>Marasmiineae</taxon>
        <taxon>Physalacriaceae</taxon>
        <taxon>Cylindrobasidium</taxon>
    </lineage>
</organism>
<reference evidence="2 3" key="1">
    <citation type="journal article" date="2015" name="Fungal Genet. Biol.">
        <title>Evolution of novel wood decay mechanisms in Agaricales revealed by the genome sequences of Fistulina hepatica and Cylindrobasidium torrendii.</title>
        <authorList>
            <person name="Floudas D."/>
            <person name="Held B.W."/>
            <person name="Riley R."/>
            <person name="Nagy L.G."/>
            <person name="Koehler G."/>
            <person name="Ransdell A.S."/>
            <person name="Younus H."/>
            <person name="Chow J."/>
            <person name="Chiniquy J."/>
            <person name="Lipzen A."/>
            <person name="Tritt A."/>
            <person name="Sun H."/>
            <person name="Haridas S."/>
            <person name="LaButti K."/>
            <person name="Ohm R.A."/>
            <person name="Kues U."/>
            <person name="Blanchette R.A."/>
            <person name="Grigoriev I.V."/>
            <person name="Minto R.E."/>
            <person name="Hibbett D.S."/>
        </authorList>
    </citation>
    <scope>NUCLEOTIDE SEQUENCE [LARGE SCALE GENOMIC DNA]</scope>
    <source>
        <strain evidence="2 3">FP15055 ss-10</strain>
    </source>
</reference>
<dbReference type="Proteomes" id="UP000054007">
    <property type="component" value="Unassembled WGS sequence"/>
</dbReference>
<name>A0A0D7BUY6_9AGAR</name>
<proteinExistence type="predicted"/>
<keyword evidence="3" id="KW-1185">Reference proteome</keyword>
<feature type="region of interest" description="Disordered" evidence="1">
    <location>
        <begin position="19"/>
        <end position="191"/>
    </location>
</feature>
<feature type="compositionally biased region" description="Basic and acidic residues" evidence="1">
    <location>
        <begin position="47"/>
        <end position="74"/>
    </location>
</feature>
<evidence type="ECO:0000313" key="3">
    <source>
        <dbReference type="Proteomes" id="UP000054007"/>
    </source>
</evidence>
<dbReference type="OrthoDB" id="3256715at2759"/>
<sequence>MGWLEKMDSIIVWPSDYHSDGTLRKRRLPFKGHGWNNKWRGTFSGDEAQRTRGLKEMAAAEKRKAAEKRREQRRNGGGGFLASLFGRKKPHRPSAHSSTRRPAGQPVRRHTTQRSGQGARAQPHRQQSSRPHAPERQQSRRQPPKRSQSDPNGGRSPPGRPLVRRETTTGQSRSPARRETPARPVRRATHR</sequence>
<evidence type="ECO:0000256" key="1">
    <source>
        <dbReference type="SAM" id="MobiDB-lite"/>
    </source>
</evidence>
<gene>
    <name evidence="2" type="ORF">CYLTODRAFT_416468</name>
</gene>
<accession>A0A0D7BUY6</accession>
<dbReference type="AlphaFoldDB" id="A0A0D7BUY6"/>
<dbReference type="EMBL" id="KN880432">
    <property type="protein sequence ID" value="KIY74217.1"/>
    <property type="molecule type" value="Genomic_DNA"/>
</dbReference>